<name>A0A9P7V0E2_9AGAR</name>
<evidence type="ECO:0000313" key="2">
    <source>
        <dbReference type="EMBL" id="KAG7098031.1"/>
    </source>
</evidence>
<protein>
    <submittedName>
        <fullName evidence="2">Uncharacterized protein</fullName>
    </submittedName>
</protein>
<comment type="caution">
    <text evidence="2">The sequence shown here is derived from an EMBL/GenBank/DDBJ whole genome shotgun (WGS) entry which is preliminary data.</text>
</comment>
<dbReference type="GeneID" id="66069083"/>
<organism evidence="2 3">
    <name type="scientific">Marasmius oreades</name>
    <name type="common">fairy-ring Marasmius</name>
    <dbReference type="NCBI Taxonomy" id="181124"/>
    <lineage>
        <taxon>Eukaryota</taxon>
        <taxon>Fungi</taxon>
        <taxon>Dikarya</taxon>
        <taxon>Basidiomycota</taxon>
        <taxon>Agaricomycotina</taxon>
        <taxon>Agaricomycetes</taxon>
        <taxon>Agaricomycetidae</taxon>
        <taxon>Agaricales</taxon>
        <taxon>Marasmiineae</taxon>
        <taxon>Marasmiaceae</taxon>
        <taxon>Marasmius</taxon>
    </lineage>
</organism>
<gene>
    <name evidence="2" type="ORF">E1B28_000007</name>
</gene>
<sequence length="854" mass="96116">MRRQDTVRPYLDLEARVEHQDETSDDESEDGAGFINDNENEDMDGVLNYNLINATPESKGGDHLPWGLENILEKYTQNDAGPSSRTLDDLDFGAEDVGEVWVVKCRKNREQDVIQFIDNAPLNFHSFIMARCNPYIGCGYVYVRSTDFGNISKLLSGCFSVVRKRSGLNGIDMTRVLDPVEVALCGRQTLASAIQDPLHDVPITGPSVGTWVRLGRAEAKRKRRKVNTVNVVAESDERESGRSHSVQPDIREVTPLYTSDPAFVVKREGDELVVAFLARLPQSSIDKYSDNGQRYLQTLVTPEFNPVPDSDTPTVFGTSRTGFYITDGLIFKTVHVNDVRPLGKYPNSAEGRLFLASHNKNVLSNFPHIDDWRFDVGDMVVSVITGEEGVVCEQTTNGPIVEQRTEAGLSGHHSLGWAIKKRWFIGDYVRHISGVSGVVVAVKDQSDEVIIQDMSDDLDYDFVGHPNCFRATQRDQNVVGYDMARRDTSQIPSWVEAAKLGPMAIRSDRDFFRFRRDWTEKLSLNHIPQKVFLLSHAEATRKVKEMRTGMIPWKHREVLVSGPGALKGKLAQVLDVMVAQNTTSGLKLLIESVVQGSHGGPYLVDYNDVVDIFWELPLHLIDRPLNPIFIPPLHYVHPMTFHRKILPPAQVLFSSARRNLPGDDEAEGALNGDGVNSEPVFNCVAAQRHASQTWLYEAKEIENLQFKAELTGSIGTKGFNKRKSTVRMTYPEKMPVAVVEYYKREREIPLNVEVNPVHPSTSTNEPVFIFNGPFSNVVAVRVTAVKDDNNLHRLVGFAVDLKTLELDFESRVNFLPSEACVLAVNDETTRKIRGKIREWKDTQDPILQHRKRRK</sequence>
<feature type="region of interest" description="Disordered" evidence="1">
    <location>
        <begin position="1"/>
        <end position="41"/>
    </location>
</feature>
<dbReference type="OrthoDB" id="3048815at2759"/>
<evidence type="ECO:0000256" key="1">
    <source>
        <dbReference type="SAM" id="MobiDB-lite"/>
    </source>
</evidence>
<reference evidence="2" key="1">
    <citation type="journal article" date="2021" name="Genome Biol. Evol.">
        <title>The assembled and annotated genome of the fairy-ring fungus Marasmius oreades.</title>
        <authorList>
            <person name="Hiltunen M."/>
            <person name="Ament-Velasquez S.L."/>
            <person name="Johannesson H."/>
        </authorList>
    </citation>
    <scope>NUCLEOTIDE SEQUENCE</scope>
    <source>
        <strain evidence="2">03SP1</strain>
    </source>
</reference>
<dbReference type="RefSeq" id="XP_043014501.1">
    <property type="nucleotide sequence ID" value="XM_043145802.1"/>
</dbReference>
<dbReference type="AlphaFoldDB" id="A0A9P7V0E2"/>
<dbReference type="Proteomes" id="UP001049176">
    <property type="component" value="Chromosome 1"/>
</dbReference>
<proteinExistence type="predicted"/>
<dbReference type="KEGG" id="more:E1B28_000007"/>
<keyword evidence="3" id="KW-1185">Reference proteome</keyword>
<evidence type="ECO:0000313" key="3">
    <source>
        <dbReference type="Proteomes" id="UP001049176"/>
    </source>
</evidence>
<accession>A0A9P7V0E2</accession>
<feature type="compositionally biased region" description="Basic and acidic residues" evidence="1">
    <location>
        <begin position="1"/>
        <end position="22"/>
    </location>
</feature>
<dbReference type="EMBL" id="CM032181">
    <property type="protein sequence ID" value="KAG7098031.1"/>
    <property type="molecule type" value="Genomic_DNA"/>
</dbReference>